<keyword evidence="8 13" id="KW-0297">G-protein coupled receptor</keyword>
<dbReference type="EMBL" id="CAJNON010000014">
    <property type="protein sequence ID" value="CAF0779145.1"/>
    <property type="molecule type" value="Genomic_DNA"/>
</dbReference>
<comment type="similarity">
    <text evidence="13">Belongs to the G-protein coupled receptor 1 family. Opsin subfamily.</text>
</comment>
<feature type="transmembrane region" description="Helical" evidence="13">
    <location>
        <begin position="237"/>
        <end position="265"/>
    </location>
</feature>
<dbReference type="PRINTS" id="PR00237">
    <property type="entry name" value="GPCRRHODOPSN"/>
</dbReference>
<evidence type="ECO:0000256" key="6">
    <source>
        <dbReference type="ARBA" id="ARBA00022989"/>
    </source>
</evidence>
<dbReference type="AlphaFoldDB" id="A0A813RAD1"/>
<comment type="subcellular location">
    <subcellularLocation>
        <location evidence="1 13">Membrane</location>
        <topology evidence="1 13">Multi-pass membrane protein</topology>
    </subcellularLocation>
</comment>
<dbReference type="PROSITE" id="PS50262">
    <property type="entry name" value="G_PROTEIN_RECEP_F1_2"/>
    <property type="match status" value="1"/>
</dbReference>
<feature type="transmembrane region" description="Helical" evidence="13">
    <location>
        <begin position="137"/>
        <end position="161"/>
    </location>
</feature>
<keyword evidence="11 13" id="KW-0675">Receptor</keyword>
<dbReference type="SUPFAM" id="SSF81321">
    <property type="entry name" value="Family A G protein-coupled receptor-like"/>
    <property type="match status" value="1"/>
</dbReference>
<dbReference type="Gene3D" id="1.20.1070.10">
    <property type="entry name" value="Rhodopsin 7-helix transmembrane proteins"/>
    <property type="match status" value="1"/>
</dbReference>
<dbReference type="GO" id="GO:0016020">
    <property type="term" value="C:membrane"/>
    <property type="evidence" value="ECO:0007669"/>
    <property type="project" value="UniProtKB-SubCell"/>
</dbReference>
<keyword evidence="10" id="KW-1015">Disulfide bond</keyword>
<evidence type="ECO:0000256" key="11">
    <source>
        <dbReference type="ARBA" id="ARBA00023170"/>
    </source>
</evidence>
<dbReference type="PROSITE" id="PS00237">
    <property type="entry name" value="G_PROTEIN_RECEP_F1_1"/>
    <property type="match status" value="1"/>
</dbReference>
<keyword evidence="5 13" id="KW-0681">Retinal protein</keyword>
<accession>A0A813RAD1</accession>
<sequence>MFSISNISLSKQLESCHILRPIGYYFIFLWIIGTFLNGLVLYILIRNKKLRQSSTNIFIGGLLLADFIGSCFELPLPAFSLIFCRWIFTYTGCVYEAIITYFTGCSNMYILCLMSIDRHNIIIHSFSKRIKNIKRPYVLICCAYLLALFWTLMPLFGWSTYDYEGLGMSCSIQWTGRSFNVISYNITIFIFVYFIPMIIIFITNIKVYTSIRNRWRCNTTNRNSSRVRLQHQIERRVALTISFIIGGFFMAWTPYAIFVLIRIFMNGNYFPPIMDTIPALFAKTSLMYVI</sequence>
<keyword evidence="3 13" id="KW-0716">Sensory transduction</keyword>
<feature type="domain" description="G-protein coupled receptors family 1 profile" evidence="14">
    <location>
        <begin position="36"/>
        <end position="290"/>
    </location>
</feature>
<protein>
    <recommendedName>
        <fullName evidence="14">G-protein coupled receptors family 1 profile domain-containing protein</fullName>
    </recommendedName>
</protein>
<dbReference type="GO" id="GO:0004930">
    <property type="term" value="F:G protein-coupled receptor activity"/>
    <property type="evidence" value="ECO:0007669"/>
    <property type="project" value="UniProtKB-KW"/>
</dbReference>
<keyword evidence="2 13" id="KW-0600">Photoreceptor protein</keyword>
<feature type="transmembrane region" description="Helical" evidence="13">
    <location>
        <begin position="181"/>
        <end position="205"/>
    </location>
</feature>
<keyword evidence="7 13" id="KW-0157">Chromophore</keyword>
<dbReference type="Pfam" id="PF00001">
    <property type="entry name" value="7tm_1"/>
    <property type="match status" value="1"/>
</dbReference>
<evidence type="ECO:0000256" key="5">
    <source>
        <dbReference type="ARBA" id="ARBA00022925"/>
    </source>
</evidence>
<dbReference type="PRINTS" id="PR00238">
    <property type="entry name" value="OPSIN"/>
</dbReference>
<evidence type="ECO:0000256" key="9">
    <source>
        <dbReference type="ARBA" id="ARBA00023136"/>
    </source>
</evidence>
<name>A0A813RAD1_9BILA</name>
<organism evidence="15 16">
    <name type="scientific">Adineta steineri</name>
    <dbReference type="NCBI Taxonomy" id="433720"/>
    <lineage>
        <taxon>Eukaryota</taxon>
        <taxon>Metazoa</taxon>
        <taxon>Spiralia</taxon>
        <taxon>Gnathifera</taxon>
        <taxon>Rotifera</taxon>
        <taxon>Eurotatoria</taxon>
        <taxon>Bdelloidea</taxon>
        <taxon>Adinetida</taxon>
        <taxon>Adinetidae</taxon>
        <taxon>Adineta</taxon>
    </lineage>
</organism>
<evidence type="ECO:0000256" key="7">
    <source>
        <dbReference type="ARBA" id="ARBA00022991"/>
    </source>
</evidence>
<comment type="caution">
    <text evidence="13">Lacks conserved residue(s) required for the propagation of feature annotation.</text>
</comment>
<feature type="transmembrane region" description="Helical" evidence="13">
    <location>
        <begin position="22"/>
        <end position="45"/>
    </location>
</feature>
<evidence type="ECO:0000256" key="13">
    <source>
        <dbReference type="RuleBase" id="RU004951"/>
    </source>
</evidence>
<evidence type="ECO:0000259" key="14">
    <source>
        <dbReference type="PROSITE" id="PS50262"/>
    </source>
</evidence>
<dbReference type="GO" id="GO:0007601">
    <property type="term" value="P:visual perception"/>
    <property type="evidence" value="ECO:0007669"/>
    <property type="project" value="InterPro"/>
</dbReference>
<dbReference type="GO" id="GO:0007602">
    <property type="term" value="P:phototransduction"/>
    <property type="evidence" value="ECO:0007669"/>
    <property type="project" value="UniProtKB-KW"/>
</dbReference>
<dbReference type="CDD" id="cd14969">
    <property type="entry name" value="7tmA_Opsins_type2_animals"/>
    <property type="match status" value="1"/>
</dbReference>
<evidence type="ECO:0000256" key="8">
    <source>
        <dbReference type="ARBA" id="ARBA00023040"/>
    </source>
</evidence>
<proteinExistence type="inferred from homology"/>
<evidence type="ECO:0000256" key="4">
    <source>
        <dbReference type="ARBA" id="ARBA00022692"/>
    </source>
</evidence>
<dbReference type="GO" id="GO:0009881">
    <property type="term" value="F:photoreceptor activity"/>
    <property type="evidence" value="ECO:0007669"/>
    <property type="project" value="UniProtKB-KW"/>
</dbReference>
<keyword evidence="4 13" id="KW-0812">Transmembrane</keyword>
<feature type="transmembrane region" description="Helical" evidence="13">
    <location>
        <begin position="94"/>
        <end position="116"/>
    </location>
</feature>
<evidence type="ECO:0000313" key="16">
    <source>
        <dbReference type="Proteomes" id="UP000663891"/>
    </source>
</evidence>
<keyword evidence="9 13" id="KW-0472">Membrane</keyword>
<dbReference type="InterPro" id="IPR001760">
    <property type="entry name" value="Opsin"/>
</dbReference>
<dbReference type="PANTHER" id="PTHR24240">
    <property type="entry name" value="OPSIN"/>
    <property type="match status" value="1"/>
</dbReference>
<comment type="caution">
    <text evidence="15">The sequence shown here is derived from an EMBL/GenBank/DDBJ whole genome shotgun (WGS) entry which is preliminary data.</text>
</comment>
<feature type="transmembrane region" description="Helical" evidence="13">
    <location>
        <begin position="57"/>
        <end position="88"/>
    </location>
</feature>
<keyword evidence="12 13" id="KW-0807">Transducer</keyword>
<dbReference type="InterPro" id="IPR050125">
    <property type="entry name" value="GPCR_opsins"/>
</dbReference>
<evidence type="ECO:0000256" key="3">
    <source>
        <dbReference type="ARBA" id="ARBA00022606"/>
    </source>
</evidence>
<dbReference type="InterPro" id="IPR017452">
    <property type="entry name" value="GPCR_Rhodpsn_7TM"/>
</dbReference>
<evidence type="ECO:0000313" key="15">
    <source>
        <dbReference type="EMBL" id="CAF0779145.1"/>
    </source>
</evidence>
<evidence type="ECO:0000256" key="1">
    <source>
        <dbReference type="ARBA" id="ARBA00004141"/>
    </source>
</evidence>
<evidence type="ECO:0000256" key="12">
    <source>
        <dbReference type="ARBA" id="ARBA00023224"/>
    </source>
</evidence>
<gene>
    <name evidence="15" type="ORF">VCS650_LOCUS2827</name>
</gene>
<evidence type="ECO:0000256" key="10">
    <source>
        <dbReference type="ARBA" id="ARBA00023157"/>
    </source>
</evidence>
<dbReference type="OrthoDB" id="2101615at2759"/>
<keyword evidence="6 13" id="KW-1133">Transmembrane helix</keyword>
<dbReference type="Proteomes" id="UP000663891">
    <property type="component" value="Unassembled WGS sequence"/>
</dbReference>
<dbReference type="InterPro" id="IPR000276">
    <property type="entry name" value="GPCR_Rhodpsn"/>
</dbReference>
<reference evidence="15" key="1">
    <citation type="submission" date="2021-02" db="EMBL/GenBank/DDBJ databases">
        <authorList>
            <person name="Nowell W R."/>
        </authorList>
    </citation>
    <scope>NUCLEOTIDE SEQUENCE</scope>
</reference>
<evidence type="ECO:0000256" key="2">
    <source>
        <dbReference type="ARBA" id="ARBA00022543"/>
    </source>
</evidence>